<evidence type="ECO:0000259" key="7">
    <source>
        <dbReference type="Pfam" id="PF04138"/>
    </source>
</evidence>
<evidence type="ECO:0000256" key="4">
    <source>
        <dbReference type="ARBA" id="ARBA00022989"/>
    </source>
</evidence>
<feature type="domain" description="GtrA/DPMS transmembrane" evidence="7">
    <location>
        <begin position="69"/>
        <end position="196"/>
    </location>
</feature>
<feature type="transmembrane region" description="Helical" evidence="6">
    <location>
        <begin position="7"/>
        <end position="25"/>
    </location>
</feature>
<keyword evidence="4 6" id="KW-1133">Transmembrane helix</keyword>
<evidence type="ECO:0000256" key="6">
    <source>
        <dbReference type="SAM" id="Phobius"/>
    </source>
</evidence>
<comment type="subcellular location">
    <subcellularLocation>
        <location evidence="1">Membrane</location>
        <topology evidence="1">Multi-pass membrane protein</topology>
    </subcellularLocation>
</comment>
<feature type="transmembrane region" description="Helical" evidence="6">
    <location>
        <begin position="138"/>
        <end position="157"/>
    </location>
</feature>
<dbReference type="Pfam" id="PF04138">
    <property type="entry name" value="GtrA_DPMS_TM"/>
    <property type="match status" value="1"/>
</dbReference>
<evidence type="ECO:0000313" key="9">
    <source>
        <dbReference type="Proteomes" id="UP000176349"/>
    </source>
</evidence>
<keyword evidence="5 6" id="KW-0472">Membrane</keyword>
<accession>A0A1G2C5Z0</accession>
<dbReference type="PANTHER" id="PTHR38459:SF1">
    <property type="entry name" value="PROPHAGE BACTOPRENOL-LINKED GLUCOSE TRANSLOCASE HOMOLOG"/>
    <property type="match status" value="1"/>
</dbReference>
<evidence type="ECO:0000256" key="1">
    <source>
        <dbReference type="ARBA" id="ARBA00004141"/>
    </source>
</evidence>
<dbReference type="Proteomes" id="UP000176349">
    <property type="component" value="Unassembled WGS sequence"/>
</dbReference>
<dbReference type="InterPro" id="IPR051401">
    <property type="entry name" value="GtrA_CellWall_Glycosyl"/>
</dbReference>
<gene>
    <name evidence="8" type="ORF">A2128_02895</name>
</gene>
<reference evidence="8 9" key="1">
    <citation type="journal article" date="2016" name="Nat. Commun.">
        <title>Thousands of microbial genomes shed light on interconnected biogeochemical processes in an aquifer system.</title>
        <authorList>
            <person name="Anantharaman K."/>
            <person name="Brown C.T."/>
            <person name="Hug L.A."/>
            <person name="Sharon I."/>
            <person name="Castelle C.J."/>
            <person name="Probst A.J."/>
            <person name="Thomas B.C."/>
            <person name="Singh A."/>
            <person name="Wilkins M.J."/>
            <person name="Karaoz U."/>
            <person name="Brodie E.L."/>
            <person name="Williams K.H."/>
            <person name="Hubbard S.S."/>
            <person name="Banfield J.F."/>
        </authorList>
    </citation>
    <scope>NUCLEOTIDE SEQUENCE [LARGE SCALE GENOMIC DNA]</scope>
</reference>
<keyword evidence="3 6" id="KW-0812">Transmembrane</keyword>
<evidence type="ECO:0000256" key="5">
    <source>
        <dbReference type="ARBA" id="ARBA00023136"/>
    </source>
</evidence>
<sequence length="198" mass="21240">MTKKDIVLGVVSGAAIALLAGPIAHNLGFPFSLSFQAALMAALALLTPAGIAVAAWLARRWAVILQVAKFGVVGVLNTLIDAGTLNLLSAWSGIYGGTLIILFNSVSFSVAVVNSYFWNKYWTFGSRDTQYGREFVQFIIVSAIGLGLNTGLVYILTTFVAPPGGFTPQVWENVAKAIAIPLTFAWNFAGYKFVVFRQ</sequence>
<feature type="transmembrane region" description="Helical" evidence="6">
    <location>
        <begin position="70"/>
        <end position="88"/>
    </location>
</feature>
<feature type="transmembrane region" description="Helical" evidence="6">
    <location>
        <begin position="37"/>
        <end position="58"/>
    </location>
</feature>
<evidence type="ECO:0000313" key="8">
    <source>
        <dbReference type="EMBL" id="OGY96814.1"/>
    </source>
</evidence>
<dbReference type="GO" id="GO:0005886">
    <property type="term" value="C:plasma membrane"/>
    <property type="evidence" value="ECO:0007669"/>
    <property type="project" value="TreeGrafter"/>
</dbReference>
<evidence type="ECO:0000256" key="3">
    <source>
        <dbReference type="ARBA" id="ARBA00022692"/>
    </source>
</evidence>
<organism evidence="8 9">
    <name type="scientific">Candidatus Liptonbacteria bacterium GWC1_60_9</name>
    <dbReference type="NCBI Taxonomy" id="1798645"/>
    <lineage>
        <taxon>Bacteria</taxon>
        <taxon>Candidatus Liptoniibacteriota</taxon>
    </lineage>
</organism>
<name>A0A1G2C5Z0_9BACT</name>
<protein>
    <recommendedName>
        <fullName evidence="7">GtrA/DPMS transmembrane domain-containing protein</fullName>
    </recommendedName>
</protein>
<comment type="caution">
    <text evidence="8">The sequence shown here is derived from an EMBL/GenBank/DDBJ whole genome shotgun (WGS) entry which is preliminary data.</text>
</comment>
<dbReference type="InterPro" id="IPR007267">
    <property type="entry name" value="GtrA_DPMS_TM"/>
</dbReference>
<dbReference type="EMBL" id="MHKV01000033">
    <property type="protein sequence ID" value="OGY96814.1"/>
    <property type="molecule type" value="Genomic_DNA"/>
</dbReference>
<feature type="transmembrane region" description="Helical" evidence="6">
    <location>
        <begin position="94"/>
        <end position="117"/>
    </location>
</feature>
<proteinExistence type="inferred from homology"/>
<dbReference type="GO" id="GO:0000271">
    <property type="term" value="P:polysaccharide biosynthetic process"/>
    <property type="evidence" value="ECO:0007669"/>
    <property type="project" value="InterPro"/>
</dbReference>
<dbReference type="PANTHER" id="PTHR38459">
    <property type="entry name" value="PROPHAGE BACTOPRENOL-LINKED GLUCOSE TRANSLOCASE HOMOLOG"/>
    <property type="match status" value="1"/>
</dbReference>
<dbReference type="AlphaFoldDB" id="A0A1G2C5Z0"/>
<evidence type="ECO:0000256" key="2">
    <source>
        <dbReference type="ARBA" id="ARBA00009399"/>
    </source>
</evidence>
<feature type="transmembrane region" description="Helical" evidence="6">
    <location>
        <begin position="177"/>
        <end position="196"/>
    </location>
</feature>
<comment type="similarity">
    <text evidence="2">Belongs to the GtrA family.</text>
</comment>